<dbReference type="InterPro" id="IPR018062">
    <property type="entry name" value="HTH_AraC-typ_CS"/>
</dbReference>
<dbReference type="SMART" id="SM00448">
    <property type="entry name" value="REC"/>
    <property type="match status" value="1"/>
</dbReference>
<gene>
    <name evidence="7" type="primary">rssB_11</name>
    <name evidence="7" type="ORF">PAECIP111892_03089</name>
</gene>
<feature type="domain" description="Response regulatory" evidence="6">
    <location>
        <begin position="3"/>
        <end position="120"/>
    </location>
</feature>
<dbReference type="Pfam" id="PF00072">
    <property type="entry name" value="Response_reg"/>
    <property type="match status" value="1"/>
</dbReference>
<dbReference type="PANTHER" id="PTHR43280:SF2">
    <property type="entry name" value="HTH-TYPE TRANSCRIPTIONAL REGULATOR EXSA"/>
    <property type="match status" value="1"/>
</dbReference>
<dbReference type="InterPro" id="IPR020449">
    <property type="entry name" value="Tscrpt_reg_AraC-type_HTH"/>
</dbReference>
<keyword evidence="2" id="KW-0238">DNA-binding</keyword>
<evidence type="ECO:0000256" key="3">
    <source>
        <dbReference type="ARBA" id="ARBA00023163"/>
    </source>
</evidence>
<feature type="modified residue" description="4-aspartylphosphate" evidence="4">
    <location>
        <position position="55"/>
    </location>
</feature>
<keyword evidence="3" id="KW-0804">Transcription</keyword>
<comment type="caution">
    <text evidence="7">The sequence shown here is derived from an EMBL/GenBank/DDBJ whole genome shotgun (WGS) entry which is preliminary data.</text>
</comment>
<dbReference type="InterPro" id="IPR001789">
    <property type="entry name" value="Sig_transdc_resp-reg_receiver"/>
</dbReference>
<dbReference type="SUPFAM" id="SSF52172">
    <property type="entry name" value="CheY-like"/>
    <property type="match status" value="1"/>
</dbReference>
<dbReference type="Pfam" id="PF12833">
    <property type="entry name" value="HTH_18"/>
    <property type="match status" value="1"/>
</dbReference>
<evidence type="ECO:0000256" key="2">
    <source>
        <dbReference type="ARBA" id="ARBA00023125"/>
    </source>
</evidence>
<evidence type="ECO:0000256" key="1">
    <source>
        <dbReference type="ARBA" id="ARBA00023015"/>
    </source>
</evidence>
<dbReference type="RefSeq" id="WP_236334570.1">
    <property type="nucleotide sequence ID" value="NZ_CAKMMG010000003.1"/>
</dbReference>
<dbReference type="SUPFAM" id="SSF46689">
    <property type="entry name" value="Homeodomain-like"/>
    <property type="match status" value="1"/>
</dbReference>
<keyword evidence="8" id="KW-1185">Reference proteome</keyword>
<dbReference type="PROSITE" id="PS00041">
    <property type="entry name" value="HTH_ARAC_FAMILY_1"/>
    <property type="match status" value="1"/>
</dbReference>
<sequence length="531" mass="60883">MLTMLIVDDEKLFADSLKSEIEWASLGIGPVYTAYNSRQAKEIYASAQVDFMLCDIEMPQGSGLELLAWVREHYPRTESVFMTCHADFRYAQRAVQLGSFDYLLKPVAEDELRDVARRAAEKINKDKETKQYSRFGEFWSKHQPLLAERFWLDIINHTIPSNPELIRREAEVRNIPYDTDMRLLPALISIQRYNKSFSPRDEKIIEYALINSGAELLGIQGSGLLFGLPERKLLALIPVERNALEIQETLQASGRAFIDTASTYFYCDISVYIGNEVLGHELTDMVGRLAEWDLNNVAHGNRVLLWRNKPYGQQNIVLPDMSTWSVLLKEGHGDRVLEEAEKFLHGLSGAETIDADSLYRFHHNFLQMVYYVLKLSGIEAQLLFNDETSSVLFQRAARSLTDMKEWMKHTLSKATGYEGTVQQSQPIMKDAEQFILQELESEDLTREAVASHVFLNPDYLDRLFKKESGHSVTEFIVSRRMLLARDLLTATNQSVSSIASRAGYTNLAHFSRRFKQVVGMSPKDYRNKHKQ</sequence>
<dbReference type="EMBL" id="CAKMMG010000003">
    <property type="protein sequence ID" value="CAH1208319.1"/>
    <property type="molecule type" value="Genomic_DNA"/>
</dbReference>
<keyword evidence="1" id="KW-0805">Transcription regulation</keyword>
<dbReference type="PRINTS" id="PR00032">
    <property type="entry name" value="HTHARAC"/>
</dbReference>
<evidence type="ECO:0000313" key="7">
    <source>
        <dbReference type="EMBL" id="CAH1208319.1"/>
    </source>
</evidence>
<dbReference type="PROSITE" id="PS01124">
    <property type="entry name" value="HTH_ARAC_FAMILY_2"/>
    <property type="match status" value="1"/>
</dbReference>
<organism evidence="7 8">
    <name type="scientific">Paenibacillus auburnensis</name>
    <dbReference type="NCBI Taxonomy" id="2905649"/>
    <lineage>
        <taxon>Bacteria</taxon>
        <taxon>Bacillati</taxon>
        <taxon>Bacillota</taxon>
        <taxon>Bacilli</taxon>
        <taxon>Bacillales</taxon>
        <taxon>Paenibacillaceae</taxon>
        <taxon>Paenibacillus</taxon>
    </lineage>
</organism>
<dbReference type="PANTHER" id="PTHR43280">
    <property type="entry name" value="ARAC-FAMILY TRANSCRIPTIONAL REGULATOR"/>
    <property type="match status" value="1"/>
</dbReference>
<evidence type="ECO:0000256" key="4">
    <source>
        <dbReference type="PROSITE-ProRule" id="PRU00169"/>
    </source>
</evidence>
<dbReference type="Gene3D" id="1.10.10.60">
    <property type="entry name" value="Homeodomain-like"/>
    <property type="match status" value="2"/>
</dbReference>
<evidence type="ECO:0000259" key="6">
    <source>
        <dbReference type="PROSITE" id="PS50110"/>
    </source>
</evidence>
<dbReference type="CDD" id="cd17536">
    <property type="entry name" value="REC_YesN-like"/>
    <property type="match status" value="1"/>
</dbReference>
<evidence type="ECO:0000313" key="8">
    <source>
        <dbReference type="Proteomes" id="UP000838324"/>
    </source>
</evidence>
<accession>A0ABM9CBQ4</accession>
<keyword evidence="4" id="KW-0597">Phosphoprotein</keyword>
<protein>
    <submittedName>
        <fullName evidence="7">Regulator of RpoS</fullName>
    </submittedName>
</protein>
<dbReference type="Proteomes" id="UP000838324">
    <property type="component" value="Unassembled WGS sequence"/>
</dbReference>
<dbReference type="SMART" id="SM00342">
    <property type="entry name" value="HTH_ARAC"/>
    <property type="match status" value="1"/>
</dbReference>
<feature type="domain" description="HTH araC/xylS-type" evidence="5">
    <location>
        <begin position="429"/>
        <end position="528"/>
    </location>
</feature>
<dbReference type="Gene3D" id="3.40.50.2300">
    <property type="match status" value="1"/>
</dbReference>
<evidence type="ECO:0000259" key="5">
    <source>
        <dbReference type="PROSITE" id="PS01124"/>
    </source>
</evidence>
<dbReference type="InterPro" id="IPR018060">
    <property type="entry name" value="HTH_AraC"/>
</dbReference>
<proteinExistence type="predicted"/>
<reference evidence="7" key="1">
    <citation type="submission" date="2022-01" db="EMBL/GenBank/DDBJ databases">
        <authorList>
            <person name="Criscuolo A."/>
        </authorList>
    </citation>
    <scope>NUCLEOTIDE SEQUENCE</scope>
    <source>
        <strain evidence="7">CIP111892</strain>
    </source>
</reference>
<dbReference type="InterPro" id="IPR009057">
    <property type="entry name" value="Homeodomain-like_sf"/>
</dbReference>
<name>A0ABM9CBQ4_9BACL</name>
<dbReference type="PROSITE" id="PS50110">
    <property type="entry name" value="RESPONSE_REGULATORY"/>
    <property type="match status" value="1"/>
</dbReference>
<dbReference type="InterPro" id="IPR011006">
    <property type="entry name" value="CheY-like_superfamily"/>
</dbReference>